<dbReference type="InterPro" id="IPR018775">
    <property type="entry name" value="RlaP"/>
</dbReference>
<evidence type="ECO:0000313" key="1">
    <source>
        <dbReference type="EMBL" id="APH05656.1"/>
    </source>
</evidence>
<dbReference type="RefSeq" id="WP_072580449.1">
    <property type="nucleotide sequence ID" value="NZ_CP016020.1"/>
</dbReference>
<organism evidence="1 2">
    <name type="scientific">Bacillus weihaiensis</name>
    <dbReference type="NCBI Taxonomy" id="1547283"/>
    <lineage>
        <taxon>Bacteria</taxon>
        <taxon>Bacillati</taxon>
        <taxon>Bacillota</taxon>
        <taxon>Bacilli</taxon>
        <taxon>Bacillales</taxon>
        <taxon>Bacillaceae</taxon>
        <taxon>Bacillus</taxon>
    </lineage>
</organism>
<evidence type="ECO:0008006" key="3">
    <source>
        <dbReference type="Google" id="ProtNLM"/>
    </source>
</evidence>
<dbReference type="EMBL" id="CP016020">
    <property type="protein sequence ID" value="APH05656.1"/>
    <property type="molecule type" value="Genomic_DNA"/>
</dbReference>
<dbReference type="Proteomes" id="UP000181936">
    <property type="component" value="Chromosome"/>
</dbReference>
<dbReference type="PANTHER" id="PTHR34817:SF2">
    <property type="entry name" value="NUCLEOTIDYLTRANSFERASE"/>
    <property type="match status" value="1"/>
</dbReference>
<accession>A0A1L3MTK0</accession>
<protein>
    <recommendedName>
        <fullName evidence="3">Nucleotidyltransferase</fullName>
    </recommendedName>
</protein>
<dbReference type="PANTHER" id="PTHR34817">
    <property type="entry name" value="NUCLEOTIDYLTRANSFERASE"/>
    <property type="match status" value="1"/>
</dbReference>
<sequence length="261" mass="30666">MKGHIIKVLKQIEIDYEVKVLYACESGSRAWGFPSEKSDYDVRFIYVHKKEWYLSIDQKRDVLEIPVNDSLSIQVDPLLDLSGWELTKALRLFRKSNPGLLEWLYSSNVYYQAFSTIEHMKSIESNVFASHACYYHYLHMAKGNLKDLVRDEQLSIKKYLTTLRPILAATWIVEKQTFPPIEFIKLVEEFISEFKIKEEILSILHYKKAGVMKVDFFPSTLAYLQEQIVYLENASENLTVQDYDPTAELNQIFRDTLLEVW</sequence>
<reference evidence="1 2" key="1">
    <citation type="journal article" date="2016" name="Sci. Rep.">
        <title>Complete genome sequence and transcriptomic analysis of a novel marine strain Bacillus weihaiensis reveals the mechanism of brown algae degradation.</title>
        <authorList>
            <person name="Zhu Y."/>
            <person name="Chen P."/>
            <person name="Bao Y."/>
            <person name="Men Y."/>
            <person name="Zeng Y."/>
            <person name="Yang J."/>
            <person name="Sun J."/>
            <person name="Sun Y."/>
        </authorList>
    </citation>
    <scope>NUCLEOTIDE SEQUENCE [LARGE SCALE GENOMIC DNA]</scope>
    <source>
        <strain evidence="1 2">Alg07</strain>
    </source>
</reference>
<proteinExistence type="predicted"/>
<gene>
    <name evidence="1" type="ORF">A9C19_13350</name>
</gene>
<name>A0A1L3MTK0_9BACI</name>
<evidence type="ECO:0000313" key="2">
    <source>
        <dbReference type="Proteomes" id="UP000181936"/>
    </source>
</evidence>
<dbReference type="STRING" id="1547283.A9C19_13350"/>
<dbReference type="OrthoDB" id="9796845at2"/>
<dbReference type="Pfam" id="PF10127">
    <property type="entry name" value="RlaP"/>
    <property type="match status" value="1"/>
</dbReference>
<dbReference type="KEGG" id="bwh:A9C19_13350"/>
<keyword evidence="2" id="KW-1185">Reference proteome</keyword>
<dbReference type="AlphaFoldDB" id="A0A1L3MTK0"/>